<keyword evidence="2" id="KW-1133">Transmembrane helix</keyword>
<accession>A0A3E2CFG4</accession>
<dbReference type="AlphaFoldDB" id="A0A3E2CFG4"/>
<organism evidence="3 4">
    <name type="scientific">Gardnerella vaginalis</name>
    <dbReference type="NCBI Taxonomy" id="2702"/>
    <lineage>
        <taxon>Bacteria</taxon>
        <taxon>Bacillati</taxon>
        <taxon>Actinomycetota</taxon>
        <taxon>Actinomycetes</taxon>
        <taxon>Bifidobacteriales</taxon>
        <taxon>Bifidobacteriaceae</taxon>
        <taxon>Gardnerella</taxon>
    </lineage>
</organism>
<keyword evidence="2" id="KW-0812">Transmembrane</keyword>
<gene>
    <name evidence="3" type="ORF">CG405_00925</name>
</gene>
<dbReference type="Proteomes" id="UP000258379">
    <property type="component" value="Unassembled WGS sequence"/>
</dbReference>
<reference evidence="3 4" key="1">
    <citation type="submission" date="2017-07" db="EMBL/GenBank/DDBJ databases">
        <title>A comparative genomics approach to explaining the enigmatic role of Gardnerella vaginalis in the vaginal microbiome.</title>
        <authorList>
            <person name="Vancuren S.J."/>
            <person name="Hill J.E."/>
        </authorList>
    </citation>
    <scope>NUCLEOTIDE SEQUENCE [LARGE SCALE GENOMIC DNA]</scope>
    <source>
        <strain evidence="3 4">WP023</strain>
    </source>
</reference>
<feature type="coiled-coil region" evidence="1">
    <location>
        <begin position="36"/>
        <end position="63"/>
    </location>
</feature>
<evidence type="ECO:0008006" key="5">
    <source>
        <dbReference type="Google" id="ProtNLM"/>
    </source>
</evidence>
<evidence type="ECO:0000313" key="4">
    <source>
        <dbReference type="Proteomes" id="UP000258379"/>
    </source>
</evidence>
<protein>
    <recommendedName>
        <fullName evidence="5">DNA recombination protein RmuC</fullName>
    </recommendedName>
</protein>
<evidence type="ECO:0000256" key="2">
    <source>
        <dbReference type="SAM" id="Phobius"/>
    </source>
</evidence>
<feature type="non-terminal residue" evidence="3">
    <location>
        <position position="78"/>
    </location>
</feature>
<evidence type="ECO:0000313" key="3">
    <source>
        <dbReference type="EMBL" id="RFT30500.1"/>
    </source>
</evidence>
<keyword evidence="1" id="KW-0175">Coiled coil</keyword>
<dbReference type="EMBL" id="NNRU01000001">
    <property type="protein sequence ID" value="RFT30500.1"/>
    <property type="molecule type" value="Genomic_DNA"/>
</dbReference>
<proteinExistence type="predicted"/>
<comment type="caution">
    <text evidence="3">The sequence shown here is derived from an EMBL/GenBank/DDBJ whole genome shotgun (WGS) entry which is preliminary data.</text>
</comment>
<keyword evidence="2" id="KW-0472">Membrane</keyword>
<feature type="transmembrane region" description="Helical" evidence="2">
    <location>
        <begin position="6"/>
        <end position="26"/>
    </location>
</feature>
<evidence type="ECO:0000256" key="1">
    <source>
        <dbReference type="SAM" id="Coils"/>
    </source>
</evidence>
<name>A0A3E2CFG4_GARVA</name>
<sequence length="78" mass="8779">MFDNIVMFVLMVVAVVITAIVVLAIVKHNNGTQGSNGVSQREFNELRSQYEQARAQAQENGNQAIRYRTQAEQLAERL</sequence>